<gene>
    <name evidence="5" type="ORF">B0T20DRAFT_216034</name>
</gene>
<reference evidence="5" key="1">
    <citation type="journal article" date="2023" name="Mol. Phylogenet. Evol.">
        <title>Genome-scale phylogeny and comparative genomics of the fungal order Sordariales.</title>
        <authorList>
            <person name="Hensen N."/>
            <person name="Bonometti L."/>
            <person name="Westerberg I."/>
            <person name="Brannstrom I.O."/>
            <person name="Guillou S."/>
            <person name="Cros-Aarteil S."/>
            <person name="Calhoun S."/>
            <person name="Haridas S."/>
            <person name="Kuo A."/>
            <person name="Mondo S."/>
            <person name="Pangilinan J."/>
            <person name="Riley R."/>
            <person name="LaButti K."/>
            <person name="Andreopoulos B."/>
            <person name="Lipzen A."/>
            <person name="Chen C."/>
            <person name="Yan M."/>
            <person name="Daum C."/>
            <person name="Ng V."/>
            <person name="Clum A."/>
            <person name="Steindorff A."/>
            <person name="Ohm R.A."/>
            <person name="Martin F."/>
            <person name="Silar P."/>
            <person name="Natvig D.O."/>
            <person name="Lalanne C."/>
            <person name="Gautier V."/>
            <person name="Ament-Velasquez S.L."/>
            <person name="Kruys A."/>
            <person name="Hutchinson M.I."/>
            <person name="Powell A.J."/>
            <person name="Barry K."/>
            <person name="Miller A.N."/>
            <person name="Grigoriev I.V."/>
            <person name="Debuchy R."/>
            <person name="Gladieux P."/>
            <person name="Hiltunen Thoren M."/>
            <person name="Johannesson H."/>
        </authorList>
    </citation>
    <scope>NUCLEOTIDE SEQUENCE</scope>
    <source>
        <strain evidence="5">FGSC 1904</strain>
    </source>
</reference>
<evidence type="ECO:0000256" key="4">
    <source>
        <dbReference type="SAM" id="SignalP"/>
    </source>
</evidence>
<evidence type="ECO:0000313" key="6">
    <source>
        <dbReference type="Proteomes" id="UP001281003"/>
    </source>
</evidence>
<feature type="compositionally biased region" description="Polar residues" evidence="2">
    <location>
        <begin position="117"/>
        <end position="136"/>
    </location>
</feature>
<feature type="region of interest" description="Disordered" evidence="2">
    <location>
        <begin position="530"/>
        <end position="549"/>
    </location>
</feature>
<feature type="transmembrane region" description="Helical" evidence="3">
    <location>
        <begin position="381"/>
        <end position="400"/>
    </location>
</feature>
<protein>
    <submittedName>
        <fullName evidence="5">Uncharacterized protein</fullName>
    </submittedName>
</protein>
<reference evidence="5" key="2">
    <citation type="submission" date="2023-07" db="EMBL/GenBank/DDBJ databases">
        <authorList>
            <consortium name="Lawrence Berkeley National Laboratory"/>
            <person name="Haridas S."/>
            <person name="Hensen N."/>
            <person name="Bonometti L."/>
            <person name="Westerberg I."/>
            <person name="Brannstrom I.O."/>
            <person name="Guillou S."/>
            <person name="Cros-Aarteil S."/>
            <person name="Calhoun S."/>
            <person name="Kuo A."/>
            <person name="Mondo S."/>
            <person name="Pangilinan J."/>
            <person name="Riley R."/>
            <person name="LaButti K."/>
            <person name="Andreopoulos B."/>
            <person name="Lipzen A."/>
            <person name="Chen C."/>
            <person name="Yanf M."/>
            <person name="Daum C."/>
            <person name="Ng V."/>
            <person name="Clum A."/>
            <person name="Steindorff A."/>
            <person name="Ohm R."/>
            <person name="Martin F."/>
            <person name="Silar P."/>
            <person name="Natvig D."/>
            <person name="Lalanne C."/>
            <person name="Gautier V."/>
            <person name="Ament-velasquez S.L."/>
            <person name="Kruys A."/>
            <person name="Hutchinson M.I."/>
            <person name="Powell A.J."/>
            <person name="Barry K."/>
            <person name="Miller A.N."/>
            <person name="Grigoriev I.V."/>
            <person name="Debuchy R."/>
            <person name="Gladieux P."/>
            <person name="Thoren M.H."/>
            <person name="Johannesson H."/>
        </authorList>
    </citation>
    <scope>NUCLEOTIDE SEQUENCE</scope>
    <source>
        <strain evidence="5">FGSC 1904</strain>
    </source>
</reference>
<feature type="region of interest" description="Disordered" evidence="2">
    <location>
        <begin position="450"/>
        <end position="499"/>
    </location>
</feature>
<feature type="compositionally biased region" description="Low complexity" evidence="2">
    <location>
        <begin position="596"/>
        <end position="607"/>
    </location>
</feature>
<dbReference type="EMBL" id="JAUTDP010000006">
    <property type="protein sequence ID" value="KAK3398708.1"/>
    <property type="molecule type" value="Genomic_DNA"/>
</dbReference>
<evidence type="ECO:0000256" key="3">
    <source>
        <dbReference type="SAM" id="Phobius"/>
    </source>
</evidence>
<feature type="coiled-coil region" evidence="1">
    <location>
        <begin position="245"/>
        <end position="272"/>
    </location>
</feature>
<sequence length="705" mass="77694">MRDLKHAALFSALALSNVVSGLEDVPVVQVSTPDDVATVPNPQSLYIQFMHPSARGYGYGQDLGFRLDVNPSSSTPGSCASPNITINNQPLLEAKDGSFVLDNAIEVGLEWESRCFPSSDSSDVDNTGSNSHSTTDGGDIDTIPNQNGDGSGRARREDSTQRSQSVTLNLKIVDGQPVKEDLACTIWFRQEEPVWAFGVAGWCIDARIRDVRGKSGGWEPIFDDDYATSDSITLGEGGNKKESREMRLLRERKEFEKEVECLESRRSLVAQQDDANQMGGHGDGHVQKPFVSREYEENRQRLEALCANFVPRAIEASAPSVHPPWQLPRHRPARPARLAFPGLFLDEASSTITQQRTWAGMYTFISNSIHAHLTNLSPTRLSGYLILLSLPIFACVFSCLRRLCKRRRRLAQQNDHVSGGMPESPCPGFYGSDESCGECKARYLSQLKADSASDPEASVEEGAAEVTEKTTAGQNGEDGEEEVSNEKQPPPEPSDEITLQKEEIHRLSERQYEQYREYHTVPMDGFALRYEPGSGSDFDFDSETQTQRTIHGHIDQYVGVEDDTSTWDGKSTLVDSESEDEREKEDSSTPRGESSGGRSTSDASSLRAGDDDSDDDDDLSIGGELASFMMAANLVEDMIRAGASRREAIPGPPDAAPLPNVRRQSPSASPPPPSYREVVGLRSRETVGDDEGWPPRYEDFLRSQR</sequence>
<dbReference type="AlphaFoldDB" id="A0AAE0UC64"/>
<keyword evidence="1" id="KW-0175">Coiled coil</keyword>
<feature type="region of interest" description="Disordered" evidence="2">
    <location>
        <begin position="117"/>
        <end position="164"/>
    </location>
</feature>
<organism evidence="5 6">
    <name type="scientific">Sordaria brevicollis</name>
    <dbReference type="NCBI Taxonomy" id="83679"/>
    <lineage>
        <taxon>Eukaryota</taxon>
        <taxon>Fungi</taxon>
        <taxon>Dikarya</taxon>
        <taxon>Ascomycota</taxon>
        <taxon>Pezizomycotina</taxon>
        <taxon>Sordariomycetes</taxon>
        <taxon>Sordariomycetidae</taxon>
        <taxon>Sordariales</taxon>
        <taxon>Sordariaceae</taxon>
        <taxon>Sordaria</taxon>
    </lineage>
</organism>
<feature type="compositionally biased region" description="Basic and acidic residues" evidence="2">
    <location>
        <begin position="696"/>
        <end position="705"/>
    </location>
</feature>
<feature type="chain" id="PRO_5042041518" evidence="4">
    <location>
        <begin position="22"/>
        <end position="705"/>
    </location>
</feature>
<keyword evidence="4" id="KW-0732">Signal</keyword>
<evidence type="ECO:0000256" key="1">
    <source>
        <dbReference type="SAM" id="Coils"/>
    </source>
</evidence>
<accession>A0AAE0UC64</accession>
<evidence type="ECO:0000256" key="2">
    <source>
        <dbReference type="SAM" id="MobiDB-lite"/>
    </source>
</evidence>
<feature type="region of interest" description="Disordered" evidence="2">
    <location>
        <begin position="644"/>
        <end position="705"/>
    </location>
</feature>
<proteinExistence type="predicted"/>
<keyword evidence="3" id="KW-0812">Transmembrane</keyword>
<keyword evidence="6" id="KW-1185">Reference proteome</keyword>
<keyword evidence="3" id="KW-0472">Membrane</keyword>
<dbReference type="Proteomes" id="UP001281003">
    <property type="component" value="Unassembled WGS sequence"/>
</dbReference>
<comment type="caution">
    <text evidence="5">The sequence shown here is derived from an EMBL/GenBank/DDBJ whole genome shotgun (WGS) entry which is preliminary data.</text>
</comment>
<feature type="region of interest" description="Disordered" evidence="2">
    <location>
        <begin position="554"/>
        <end position="621"/>
    </location>
</feature>
<keyword evidence="3" id="KW-1133">Transmembrane helix</keyword>
<evidence type="ECO:0000313" key="5">
    <source>
        <dbReference type="EMBL" id="KAK3398708.1"/>
    </source>
</evidence>
<feature type="signal peptide" evidence="4">
    <location>
        <begin position="1"/>
        <end position="21"/>
    </location>
</feature>
<name>A0AAE0UC64_SORBR</name>